<dbReference type="SUPFAM" id="SSF52799">
    <property type="entry name" value="(Phosphotyrosine protein) phosphatases II"/>
    <property type="match status" value="1"/>
</dbReference>
<name>A0AAV4I7Y3_9GAST</name>
<sequence length="290" mass="34138">MASEFSSDIVGEDDTYKLLTHFVKTSHRIKNPDIRGETVMEMCCLLFQRDYKFMTVPNMQGELCSHYPMKLVVLEYEREEPADDKEVESQYDPIQLEQMIRFARCSRCRSRFVMPVILFEGKHVCRSATLSGAAEMFGRSTKDYILSRRFHNSLEKIKNSLPHHFFYIRSDMFSTFRGHDIDLLKFFDVHYICDLMVEKKKTKFKMAITSSEKVDKENRYSDFTILQMPYPGCELFKDWKANMYNGHVTAYDWALAMNDSDLDLPKSPIVEDVQVEWQAYRVNPSKAYTD</sequence>
<dbReference type="PANTHER" id="PTHR13524">
    <property type="entry name" value="MYOTUBULARIN-RELATED"/>
    <property type="match status" value="1"/>
</dbReference>
<gene>
    <name evidence="1" type="ORF">ElyMa_002954400</name>
</gene>
<accession>A0AAV4I7Y3</accession>
<dbReference type="AlphaFoldDB" id="A0AAV4I7Y3"/>
<comment type="caution">
    <text evidence="1">The sequence shown here is derived from an EMBL/GenBank/DDBJ whole genome shotgun (WGS) entry which is preliminary data.</text>
</comment>
<protein>
    <submittedName>
        <fullName evidence="1">Myotubularin-related protein 14</fullName>
    </submittedName>
</protein>
<dbReference type="GO" id="GO:0004438">
    <property type="term" value="F:phosphatidylinositol-3-phosphate phosphatase activity"/>
    <property type="evidence" value="ECO:0007669"/>
    <property type="project" value="InterPro"/>
</dbReference>
<proteinExistence type="predicted"/>
<dbReference type="Proteomes" id="UP000762676">
    <property type="component" value="Unassembled WGS sequence"/>
</dbReference>
<reference evidence="1 2" key="1">
    <citation type="journal article" date="2021" name="Elife">
        <title>Chloroplast acquisition without the gene transfer in kleptoplastic sea slugs, Plakobranchus ocellatus.</title>
        <authorList>
            <person name="Maeda T."/>
            <person name="Takahashi S."/>
            <person name="Yoshida T."/>
            <person name="Shimamura S."/>
            <person name="Takaki Y."/>
            <person name="Nagai Y."/>
            <person name="Toyoda A."/>
            <person name="Suzuki Y."/>
            <person name="Arimoto A."/>
            <person name="Ishii H."/>
            <person name="Satoh N."/>
            <person name="Nishiyama T."/>
            <person name="Hasebe M."/>
            <person name="Maruyama T."/>
            <person name="Minagawa J."/>
            <person name="Obokata J."/>
            <person name="Shigenobu S."/>
        </authorList>
    </citation>
    <scope>NUCLEOTIDE SEQUENCE [LARGE SCALE GENOMIC DNA]</scope>
</reference>
<dbReference type="PANTHER" id="PTHR13524:SF2">
    <property type="entry name" value="MYOTUBULARIN-RELATED PROTEIN 14"/>
    <property type="match status" value="1"/>
</dbReference>
<evidence type="ECO:0000313" key="2">
    <source>
        <dbReference type="Proteomes" id="UP000762676"/>
    </source>
</evidence>
<dbReference type="InterPro" id="IPR039802">
    <property type="entry name" value="MTMR14"/>
</dbReference>
<evidence type="ECO:0000313" key="1">
    <source>
        <dbReference type="EMBL" id="GFS06040.1"/>
    </source>
</evidence>
<organism evidence="1 2">
    <name type="scientific">Elysia marginata</name>
    <dbReference type="NCBI Taxonomy" id="1093978"/>
    <lineage>
        <taxon>Eukaryota</taxon>
        <taxon>Metazoa</taxon>
        <taxon>Spiralia</taxon>
        <taxon>Lophotrochozoa</taxon>
        <taxon>Mollusca</taxon>
        <taxon>Gastropoda</taxon>
        <taxon>Heterobranchia</taxon>
        <taxon>Euthyneura</taxon>
        <taxon>Panpulmonata</taxon>
        <taxon>Sacoglossa</taxon>
        <taxon>Placobranchoidea</taxon>
        <taxon>Plakobranchidae</taxon>
        <taxon>Elysia</taxon>
    </lineage>
</organism>
<dbReference type="EMBL" id="BMAT01006091">
    <property type="protein sequence ID" value="GFS06040.1"/>
    <property type="molecule type" value="Genomic_DNA"/>
</dbReference>
<dbReference type="InterPro" id="IPR029021">
    <property type="entry name" value="Prot-tyrosine_phosphatase-like"/>
</dbReference>
<keyword evidence="2" id="KW-1185">Reference proteome</keyword>